<evidence type="ECO:0000313" key="3">
    <source>
        <dbReference type="Proteomes" id="UP000730618"/>
    </source>
</evidence>
<dbReference type="Proteomes" id="UP000730618">
    <property type="component" value="Unassembled WGS sequence"/>
</dbReference>
<dbReference type="RefSeq" id="WP_218100693.1">
    <property type="nucleotide sequence ID" value="NZ_CAJVCE010000013.1"/>
</dbReference>
<sequence>MDLRSEVMLLKEIIDHCIKKAKESNKRSAAMIGTTSKPNNPPFVIGPLKESESVIGSSFIIKDPKYVREICQYADGLVDYFFIDVEAKQTHIDLLAEAKLYVKKSKMKTFKGNDITALACDLLVSEIVPDLRGKKVSIIGAGNIGSKVALKLVERGADVYITRRDNKGEIIASAINIMKTRFTAGTVYSETDPALSARNADVLIGLTQGYPVIDGGMVSSLASQALIIDGGVGTVTEEAIWCAKQSGLNIFRLDIRIAFPYVMESILSAEHFLHHIAGTSTVDGKTYVAGGIVGVKGDIVVDQIDSPKMIIGVADGKGGILQYYNSKVFEDEH</sequence>
<protein>
    <recommendedName>
        <fullName evidence="1">Quinate/shikimate 5-dehydrogenase/glutamyl-tRNA reductase domain-containing protein</fullName>
    </recommendedName>
</protein>
<gene>
    <name evidence="2" type="ORF">PAECIP111802_04401</name>
</gene>
<reference evidence="2 3" key="1">
    <citation type="submission" date="2021-06" db="EMBL/GenBank/DDBJ databases">
        <authorList>
            <person name="Criscuolo A."/>
        </authorList>
    </citation>
    <scope>NUCLEOTIDE SEQUENCE [LARGE SCALE GENOMIC DNA]</scope>
    <source>
        <strain evidence="3">CIP 111802</strain>
    </source>
</reference>
<organism evidence="2 3">
    <name type="scientific">Paenibacillus allorhizosphaerae</name>
    <dbReference type="NCBI Taxonomy" id="2849866"/>
    <lineage>
        <taxon>Bacteria</taxon>
        <taxon>Bacillati</taxon>
        <taxon>Bacillota</taxon>
        <taxon>Bacilli</taxon>
        <taxon>Bacillales</taxon>
        <taxon>Paenibacillaceae</taxon>
        <taxon>Paenibacillus</taxon>
    </lineage>
</organism>
<accession>A0ABN7TNX7</accession>
<name>A0ABN7TNX7_9BACL</name>
<feature type="domain" description="Quinate/shikimate 5-dehydrogenase/glutamyl-tRNA reductase" evidence="1">
    <location>
        <begin position="123"/>
        <end position="222"/>
    </location>
</feature>
<comment type="caution">
    <text evidence="2">The sequence shown here is derived from an EMBL/GenBank/DDBJ whole genome shotgun (WGS) entry which is preliminary data.</text>
</comment>
<evidence type="ECO:0000313" key="2">
    <source>
        <dbReference type="EMBL" id="CAG7649091.1"/>
    </source>
</evidence>
<proteinExistence type="predicted"/>
<keyword evidence="3" id="KW-1185">Reference proteome</keyword>
<evidence type="ECO:0000259" key="1">
    <source>
        <dbReference type="Pfam" id="PF01488"/>
    </source>
</evidence>
<dbReference type="Pfam" id="PF01488">
    <property type="entry name" value="Shikimate_DH"/>
    <property type="match status" value="1"/>
</dbReference>
<dbReference type="InterPro" id="IPR006151">
    <property type="entry name" value="Shikm_DH/Glu-tRNA_Rdtase"/>
</dbReference>
<dbReference type="EMBL" id="CAJVCE010000013">
    <property type="protein sequence ID" value="CAG7649091.1"/>
    <property type="molecule type" value="Genomic_DNA"/>
</dbReference>